<dbReference type="Proteomes" id="UP000887458">
    <property type="component" value="Unassembled WGS sequence"/>
</dbReference>
<protein>
    <submittedName>
        <fullName evidence="1">Uncharacterized protein</fullName>
    </submittedName>
</protein>
<reference evidence="1 2" key="2">
    <citation type="journal article" date="2022" name="Mol. Biol. Evol.">
        <title>Comparative Genomics Reveals Insights into the Divergent Evolution of Astigmatic Mites and Household Pest Adaptations.</title>
        <authorList>
            <person name="Xiong Q."/>
            <person name="Wan A.T."/>
            <person name="Liu X."/>
            <person name="Fung C.S."/>
            <person name="Xiao X."/>
            <person name="Malainual N."/>
            <person name="Hou J."/>
            <person name="Wang L."/>
            <person name="Wang M."/>
            <person name="Yang K.Y."/>
            <person name="Cui Y."/>
            <person name="Leung E.L."/>
            <person name="Nong W."/>
            <person name="Shin S.K."/>
            <person name="Au S.W."/>
            <person name="Jeong K.Y."/>
            <person name="Chew F.T."/>
            <person name="Hui J.H."/>
            <person name="Leung T.F."/>
            <person name="Tungtrongchitr A."/>
            <person name="Zhong N."/>
            <person name="Liu Z."/>
            <person name="Tsui S.K."/>
        </authorList>
    </citation>
    <scope>NUCLEOTIDE SEQUENCE [LARGE SCALE GENOMIC DNA]</scope>
    <source>
        <strain evidence="1">Derp</strain>
    </source>
</reference>
<sequence length="82" mass="9440">MNECKKNNQVYGIQTSVMDLNIISSAFKVNYICYCLALFGYIQTNETKCKQGHVTVKVMEIINKKNNQKFKQLNFGVIVVQE</sequence>
<keyword evidence="2" id="KW-1185">Reference proteome</keyword>
<evidence type="ECO:0000313" key="1">
    <source>
        <dbReference type="EMBL" id="KAH9421966.1"/>
    </source>
</evidence>
<dbReference type="EMBL" id="NJHN03000037">
    <property type="protein sequence ID" value="KAH9421966.1"/>
    <property type="molecule type" value="Genomic_DNA"/>
</dbReference>
<organism evidence="1 2">
    <name type="scientific">Dermatophagoides pteronyssinus</name>
    <name type="common">European house dust mite</name>
    <dbReference type="NCBI Taxonomy" id="6956"/>
    <lineage>
        <taxon>Eukaryota</taxon>
        <taxon>Metazoa</taxon>
        <taxon>Ecdysozoa</taxon>
        <taxon>Arthropoda</taxon>
        <taxon>Chelicerata</taxon>
        <taxon>Arachnida</taxon>
        <taxon>Acari</taxon>
        <taxon>Acariformes</taxon>
        <taxon>Sarcoptiformes</taxon>
        <taxon>Astigmata</taxon>
        <taxon>Psoroptidia</taxon>
        <taxon>Analgoidea</taxon>
        <taxon>Pyroglyphidae</taxon>
        <taxon>Dermatophagoidinae</taxon>
        <taxon>Dermatophagoides</taxon>
    </lineage>
</organism>
<evidence type="ECO:0000313" key="2">
    <source>
        <dbReference type="Proteomes" id="UP000887458"/>
    </source>
</evidence>
<comment type="caution">
    <text evidence="1">The sequence shown here is derived from an EMBL/GenBank/DDBJ whole genome shotgun (WGS) entry which is preliminary data.</text>
</comment>
<gene>
    <name evidence="1" type="ORF">DERP_002256</name>
</gene>
<name>A0ABQ8JH74_DERPT</name>
<reference evidence="1 2" key="1">
    <citation type="journal article" date="2018" name="J. Allergy Clin. Immunol.">
        <title>High-quality assembly of Dermatophagoides pteronyssinus genome and transcriptome reveals a wide range of novel allergens.</title>
        <authorList>
            <person name="Liu X.Y."/>
            <person name="Yang K.Y."/>
            <person name="Wang M.Q."/>
            <person name="Kwok J.S."/>
            <person name="Zeng X."/>
            <person name="Yang Z."/>
            <person name="Xiao X.J."/>
            <person name="Lau C.P."/>
            <person name="Li Y."/>
            <person name="Huang Z.M."/>
            <person name="Ba J.G."/>
            <person name="Yim A.K."/>
            <person name="Ouyang C.Y."/>
            <person name="Ngai S.M."/>
            <person name="Chan T.F."/>
            <person name="Leung E.L."/>
            <person name="Liu L."/>
            <person name="Liu Z.G."/>
            <person name="Tsui S.K."/>
        </authorList>
    </citation>
    <scope>NUCLEOTIDE SEQUENCE [LARGE SCALE GENOMIC DNA]</scope>
    <source>
        <strain evidence="1">Derp</strain>
    </source>
</reference>
<proteinExistence type="predicted"/>
<accession>A0ABQ8JH74</accession>